<accession>A0ABU3WTP6</accession>
<feature type="compositionally biased region" description="Basic and acidic residues" evidence="1">
    <location>
        <begin position="413"/>
        <end position="431"/>
    </location>
</feature>
<comment type="caution">
    <text evidence="3">The sequence shown here is derived from an EMBL/GenBank/DDBJ whole genome shotgun (WGS) entry which is preliminary data.</text>
</comment>
<proteinExistence type="predicted"/>
<dbReference type="EMBL" id="WBMO01000001">
    <property type="protein sequence ID" value="MDV2477167.1"/>
    <property type="molecule type" value="Genomic_DNA"/>
</dbReference>
<feature type="region of interest" description="Disordered" evidence="1">
    <location>
        <begin position="449"/>
        <end position="476"/>
    </location>
</feature>
<feature type="region of interest" description="Disordered" evidence="1">
    <location>
        <begin position="102"/>
        <end position="126"/>
    </location>
</feature>
<evidence type="ECO:0000313" key="4">
    <source>
        <dbReference type="EMBL" id="MDV2477438.1"/>
    </source>
</evidence>
<dbReference type="InterPro" id="IPR057369">
    <property type="entry name" value="VG15"/>
</dbReference>
<feature type="region of interest" description="Disordered" evidence="1">
    <location>
        <begin position="187"/>
        <end position="275"/>
    </location>
</feature>
<protein>
    <submittedName>
        <fullName evidence="3">EndoU domain-containing protein</fullName>
    </submittedName>
</protein>
<name>A0ABU3WTP6_9NOCA</name>
<keyword evidence="5" id="KW-1185">Reference proteome</keyword>
<organism evidence="3 5">
    <name type="scientific">Rhodococcus zopfii</name>
    <dbReference type="NCBI Taxonomy" id="43772"/>
    <lineage>
        <taxon>Bacteria</taxon>
        <taxon>Bacillati</taxon>
        <taxon>Actinomycetota</taxon>
        <taxon>Actinomycetes</taxon>
        <taxon>Mycobacteriales</taxon>
        <taxon>Nocardiaceae</taxon>
        <taxon>Rhodococcus</taxon>
    </lineage>
</organism>
<evidence type="ECO:0000313" key="3">
    <source>
        <dbReference type="EMBL" id="MDV2477391.1"/>
    </source>
</evidence>
<feature type="compositionally biased region" description="Basic and acidic residues" evidence="1">
    <location>
        <begin position="258"/>
        <end position="270"/>
    </location>
</feature>
<dbReference type="EMBL" id="WBMO01000005">
    <property type="protein sequence ID" value="MDV2477438.1"/>
    <property type="molecule type" value="Genomic_DNA"/>
</dbReference>
<evidence type="ECO:0000313" key="2">
    <source>
        <dbReference type="EMBL" id="MDV2477167.1"/>
    </source>
</evidence>
<evidence type="ECO:0000313" key="5">
    <source>
        <dbReference type="Proteomes" id="UP001275440"/>
    </source>
</evidence>
<dbReference type="EMBL" id="WBMO01000004">
    <property type="protein sequence ID" value="MDV2477391.1"/>
    <property type="molecule type" value="Genomic_DNA"/>
</dbReference>
<dbReference type="Pfam" id="PF25310">
    <property type="entry name" value="VG15"/>
    <property type="match status" value="1"/>
</dbReference>
<dbReference type="Proteomes" id="UP001275440">
    <property type="component" value="Unassembled WGS sequence"/>
</dbReference>
<reference evidence="3 5" key="1">
    <citation type="submission" date="2019-10" db="EMBL/GenBank/DDBJ databases">
        <title>Draft Genome Assembly of Rhodococcus zopfii DSM44189.</title>
        <authorList>
            <person name="Sutton J.M."/>
            <person name="Akob D.M."/>
            <person name="Bushman T.J."/>
        </authorList>
    </citation>
    <scope>NUCLEOTIDE SEQUENCE [LARGE SCALE GENOMIC DNA]</scope>
    <source>
        <strain evidence="3 5">DSM 44189</strain>
    </source>
</reference>
<gene>
    <name evidence="2" type="ORF">F8M49_20825</name>
    <name evidence="3" type="ORF">F8M49_22060</name>
    <name evidence="4" type="ORF">F8M49_22315</name>
</gene>
<feature type="compositionally biased region" description="Basic and acidic residues" evidence="1">
    <location>
        <begin position="233"/>
        <end position="247"/>
    </location>
</feature>
<evidence type="ECO:0000256" key="1">
    <source>
        <dbReference type="SAM" id="MobiDB-lite"/>
    </source>
</evidence>
<feature type="region of interest" description="Disordered" evidence="1">
    <location>
        <begin position="383"/>
        <end position="434"/>
    </location>
</feature>
<sequence>MHAAEQRQRQDAIIVALVLALRRLIGSQGIPATDGQRRSLAQALLRPIQHARAQSYALAVAQMRQEAALAGVLAPTPAPLREYRHRAIVTLLEEATQTNVEIERDLDDDDEPAAVAPDDPPRRSRATVTIDELDDNSRSTARRILREPVTEENRRDPQVVDVVTRRITQAASRHAEMAGRHMLMDTVAQSGPLPPADTDIEPERPRSRATVTIDGDTDRTRSQPAVTITGDTEPERPRQVVSDDRQRPGATMRHSGSRSRDRSNNRRRPDGQPLDGAVLGWARILTGRESCGFCAMLASRGPVYRSEATASSTAGGRAFHRNCDCITRAIFQGRDWEGRAEYERLEQLWITSTIGHSGASARKAFNEAFAQARAQDGEQFVPASMRGDQAPDASRQLDADTGPGDDTPPPTDPPKRSAVADDDVPEPRPAEKWGAPRLEFGPLEWRHILDGEPDNPKLGGHRSGTGRENKTEFPPDWDDERIKAAVRLTEAEPQYVRVRGDRTIRRREVDGVIIEVSSYPIDGVETFNAAYPPNGDGVIRNKKGQKVPEPLDRSLLQLESGS</sequence>
<feature type="region of interest" description="Disordered" evidence="1">
    <location>
        <begin position="533"/>
        <end position="562"/>
    </location>
</feature>